<reference evidence="3" key="1">
    <citation type="submission" date="2016-07" db="EMBL/GenBank/DDBJ databases">
        <title>Microvirga ossetica sp. nov. a new species of rhizobia isolated from root nodules of the legume species Vicia alpestris Steven originated from North Ossetia region in the Caucasus.</title>
        <authorList>
            <person name="Safronova V.I."/>
            <person name="Kuznetsova I.G."/>
            <person name="Sazanova A.L."/>
            <person name="Belimov A."/>
            <person name="Andronov E."/>
            <person name="Osledkin Y.S."/>
            <person name="Onishchuk O.P."/>
            <person name="Kurchak O.N."/>
            <person name="Shaposhnikov A.I."/>
            <person name="Willems A."/>
            <person name="Tikhonovich I.A."/>
        </authorList>
    </citation>
    <scope>NUCLEOTIDE SEQUENCE [LARGE SCALE GENOMIC DNA]</scope>
    <source>
        <strain evidence="3">V5/3M</strain>
    </source>
</reference>
<dbReference type="FunFam" id="3.40.190.170:FF:000001">
    <property type="entry name" value="TRAP dicarboxylate transporter, DctP subunit"/>
    <property type="match status" value="1"/>
</dbReference>
<evidence type="ECO:0000256" key="2">
    <source>
        <dbReference type="SAM" id="SignalP"/>
    </source>
</evidence>
<accession>A0A1B2EPR9</accession>
<dbReference type="InterPro" id="IPR018389">
    <property type="entry name" value="DctP_fam"/>
</dbReference>
<feature type="chain" id="PRO_5008536092" evidence="2">
    <location>
        <begin position="26"/>
        <end position="326"/>
    </location>
</feature>
<dbReference type="GO" id="GO:0055085">
    <property type="term" value="P:transmembrane transport"/>
    <property type="evidence" value="ECO:0007669"/>
    <property type="project" value="InterPro"/>
</dbReference>
<proteinExistence type="predicted"/>
<evidence type="ECO:0000313" key="3">
    <source>
        <dbReference type="EMBL" id="ANY81940.1"/>
    </source>
</evidence>
<dbReference type="Gene3D" id="3.40.190.170">
    <property type="entry name" value="Bacterial extracellular solute-binding protein, family 7"/>
    <property type="match status" value="1"/>
</dbReference>
<gene>
    <name evidence="3" type="ORF">BB934_19685</name>
</gene>
<sequence length="326" mass="36358">MVTKRTLAAAALGLWTALISGTAGAQTTLRSADIHPDGYPTVEAVKYFGSLLEKKTNGRYKIQVFHSAQLGQEKDTIEQTRFGVIDLNRINMGPFNNLIPETLVPSLPFIFRSVDHMRKTVDGPIGDQILKAFEPHGLVALAFYDSGARSFYNSKRTINTPADLKGMKVRVIQSDLFLDMVNALGANATPMPPGEVYSALQTGVVDGAENNWPSYDSFRHFEVAKFYSLTEHSMSPEVLVMSKKSFDKMSPEDQKAVRETAKESVAKMRELWEAREKEAEKKIRASGSQINNVDKQPFIDAMKPVYEKYAKDAKVKELVSRIQAMN</sequence>
<dbReference type="PANTHER" id="PTHR33376:SF2">
    <property type="entry name" value="DICARBOXYLATE-BINDING PERIPLASMIC PROTEIN"/>
    <property type="match status" value="1"/>
</dbReference>
<name>A0A1B2EPR9_9HYPH</name>
<dbReference type="PANTHER" id="PTHR33376">
    <property type="match status" value="1"/>
</dbReference>
<dbReference type="Pfam" id="PF03480">
    <property type="entry name" value="DctP"/>
    <property type="match status" value="1"/>
</dbReference>
<dbReference type="RefSeq" id="WP_099511177.1">
    <property type="nucleotide sequence ID" value="NZ_CP016616.1"/>
</dbReference>
<dbReference type="GO" id="GO:0030288">
    <property type="term" value="C:outer membrane-bounded periplasmic space"/>
    <property type="evidence" value="ECO:0007669"/>
    <property type="project" value="InterPro"/>
</dbReference>
<dbReference type="CDD" id="cd13671">
    <property type="entry name" value="PBP2_TRAP_SBP_like_3"/>
    <property type="match status" value="1"/>
</dbReference>
<dbReference type="EMBL" id="CP016616">
    <property type="protein sequence ID" value="ANY81940.1"/>
    <property type="molecule type" value="Genomic_DNA"/>
</dbReference>
<dbReference type="GO" id="GO:0030246">
    <property type="term" value="F:carbohydrate binding"/>
    <property type="evidence" value="ECO:0007669"/>
    <property type="project" value="TreeGrafter"/>
</dbReference>
<protein>
    <submittedName>
        <fullName evidence="3">C4-dicarboxylate ABC transporter</fullName>
    </submittedName>
</protein>
<dbReference type="KEGG" id="moc:BB934_19685"/>
<dbReference type="InterPro" id="IPR004682">
    <property type="entry name" value="TRAP_DctP"/>
</dbReference>
<keyword evidence="1 2" id="KW-0732">Signal</keyword>
<dbReference type="NCBIfam" id="NF037995">
    <property type="entry name" value="TRAP_S1"/>
    <property type="match status" value="1"/>
</dbReference>
<feature type="signal peptide" evidence="2">
    <location>
        <begin position="1"/>
        <end position="25"/>
    </location>
</feature>
<dbReference type="NCBIfam" id="TIGR00787">
    <property type="entry name" value="dctP"/>
    <property type="match status" value="1"/>
</dbReference>
<organism evidence="3">
    <name type="scientific">Microvirga ossetica</name>
    <dbReference type="NCBI Taxonomy" id="1882682"/>
    <lineage>
        <taxon>Bacteria</taxon>
        <taxon>Pseudomonadati</taxon>
        <taxon>Pseudomonadota</taxon>
        <taxon>Alphaproteobacteria</taxon>
        <taxon>Hyphomicrobiales</taxon>
        <taxon>Methylobacteriaceae</taxon>
        <taxon>Microvirga</taxon>
    </lineage>
</organism>
<dbReference type="InterPro" id="IPR038404">
    <property type="entry name" value="TRAP_DctP_sf"/>
</dbReference>
<dbReference type="OrthoDB" id="8673861at2"/>
<dbReference type="PIRSF" id="PIRSF006470">
    <property type="entry name" value="DctB"/>
    <property type="match status" value="1"/>
</dbReference>
<dbReference type="AlphaFoldDB" id="A0A1B2EPR9"/>
<dbReference type="SUPFAM" id="SSF53850">
    <property type="entry name" value="Periplasmic binding protein-like II"/>
    <property type="match status" value="1"/>
</dbReference>
<evidence type="ECO:0000256" key="1">
    <source>
        <dbReference type="ARBA" id="ARBA00022729"/>
    </source>
</evidence>